<proteinExistence type="predicted"/>
<evidence type="ECO:0008006" key="4">
    <source>
        <dbReference type="Google" id="ProtNLM"/>
    </source>
</evidence>
<name>A0ABN9TGA9_9DINO</name>
<evidence type="ECO:0000313" key="3">
    <source>
        <dbReference type="Proteomes" id="UP001189429"/>
    </source>
</evidence>
<dbReference type="EMBL" id="CAUYUJ010014698">
    <property type="protein sequence ID" value="CAK0844860.1"/>
    <property type="molecule type" value="Genomic_DNA"/>
</dbReference>
<gene>
    <name evidence="2" type="ORF">PCOR1329_LOCUS38834</name>
</gene>
<organism evidence="2 3">
    <name type="scientific">Prorocentrum cordatum</name>
    <dbReference type="NCBI Taxonomy" id="2364126"/>
    <lineage>
        <taxon>Eukaryota</taxon>
        <taxon>Sar</taxon>
        <taxon>Alveolata</taxon>
        <taxon>Dinophyceae</taxon>
        <taxon>Prorocentrales</taxon>
        <taxon>Prorocentraceae</taxon>
        <taxon>Prorocentrum</taxon>
    </lineage>
</organism>
<dbReference type="Proteomes" id="UP001189429">
    <property type="component" value="Unassembled WGS sequence"/>
</dbReference>
<evidence type="ECO:0000313" key="2">
    <source>
        <dbReference type="EMBL" id="CAK0844860.1"/>
    </source>
</evidence>
<accession>A0ABN9TGA9</accession>
<keyword evidence="3" id="KW-1185">Reference proteome</keyword>
<comment type="caution">
    <text evidence="2">The sequence shown here is derived from an EMBL/GenBank/DDBJ whole genome shotgun (WGS) entry which is preliminary data.</text>
</comment>
<reference evidence="2" key="1">
    <citation type="submission" date="2023-10" db="EMBL/GenBank/DDBJ databases">
        <authorList>
            <person name="Chen Y."/>
            <person name="Shah S."/>
            <person name="Dougan E. K."/>
            <person name="Thang M."/>
            <person name="Chan C."/>
        </authorList>
    </citation>
    <scope>NUCLEOTIDE SEQUENCE [LARGE SCALE GENOMIC DNA]</scope>
</reference>
<protein>
    <recommendedName>
        <fullName evidence="4">Transmembrane 9 superfamily member</fullName>
    </recommendedName>
</protein>
<sequence length="126" mass="14216">MNAPHGDTDHLQSYSASRNAFFEEISMPNQSGAMVEFQYMHSGMQETVYINQVESNFLNFGNSLLSLSLIFGFLANSCFQNDVPVGANGSPLPPTTRRWRFRSCSSRESNREGKEFKPCERDPLLP</sequence>
<evidence type="ECO:0000256" key="1">
    <source>
        <dbReference type="SAM" id="MobiDB-lite"/>
    </source>
</evidence>
<feature type="compositionally biased region" description="Basic and acidic residues" evidence="1">
    <location>
        <begin position="108"/>
        <end position="126"/>
    </location>
</feature>
<feature type="region of interest" description="Disordered" evidence="1">
    <location>
        <begin position="85"/>
        <end position="126"/>
    </location>
</feature>